<dbReference type="OMA" id="AQPYMFE"/>
<dbReference type="PANTHER" id="PTHR36981:SF1">
    <property type="entry name" value="P2X PURINORECEPTOR 7 INTRACELLULAR DOMAIN-CONTAINING PROTEIN"/>
    <property type="match status" value="1"/>
</dbReference>
<dbReference type="PANTHER" id="PTHR36981">
    <property type="entry name" value="ZGC:195170"/>
    <property type="match status" value="1"/>
</dbReference>
<feature type="domain" description="P2X purinoreceptor 7 intracellular" evidence="2">
    <location>
        <begin position="46"/>
        <end position="192"/>
    </location>
</feature>
<keyword evidence="4" id="KW-1185">Reference proteome</keyword>
<dbReference type="Proteomes" id="UP000005408">
    <property type="component" value="Unassembled WGS sequence"/>
</dbReference>
<evidence type="ECO:0000256" key="1">
    <source>
        <dbReference type="SAM" id="MobiDB-lite"/>
    </source>
</evidence>
<feature type="region of interest" description="Disordered" evidence="1">
    <location>
        <begin position="1"/>
        <end position="67"/>
    </location>
</feature>
<evidence type="ECO:0000313" key="4">
    <source>
        <dbReference type="Proteomes" id="UP000005408"/>
    </source>
</evidence>
<evidence type="ECO:0000259" key="2">
    <source>
        <dbReference type="Pfam" id="PF20478"/>
    </source>
</evidence>
<dbReference type="OrthoDB" id="5955457at2759"/>
<proteinExistence type="predicted"/>
<dbReference type="EnsemblMetazoa" id="G4013.2">
    <property type="protein sequence ID" value="G4013.2:cds"/>
    <property type="gene ID" value="G4013"/>
</dbReference>
<evidence type="ECO:0000313" key="3">
    <source>
        <dbReference type="EnsemblMetazoa" id="G4013.2:cds"/>
    </source>
</evidence>
<name>A0A8W8N1W7_MAGGI</name>
<dbReference type="InterPro" id="IPR046815">
    <property type="entry name" value="P2RX7_C"/>
</dbReference>
<accession>A0A8W8N1W7</accession>
<dbReference type="Pfam" id="PF20478">
    <property type="entry name" value="P2RX7_C"/>
    <property type="match status" value="1"/>
</dbReference>
<protein>
    <recommendedName>
        <fullName evidence="2">P2X purinoreceptor 7 intracellular domain-containing protein</fullName>
    </recommendedName>
</protein>
<dbReference type="AlphaFoldDB" id="A0A8W8N1W7"/>
<reference evidence="3" key="1">
    <citation type="submission" date="2022-08" db="UniProtKB">
        <authorList>
            <consortium name="EnsemblMetazoa"/>
        </authorList>
    </citation>
    <scope>IDENTIFICATION</scope>
    <source>
        <strain evidence="3">05x7-T-G4-1.051#20</strain>
    </source>
</reference>
<organism evidence="3 4">
    <name type="scientific">Magallana gigas</name>
    <name type="common">Pacific oyster</name>
    <name type="synonym">Crassostrea gigas</name>
    <dbReference type="NCBI Taxonomy" id="29159"/>
    <lineage>
        <taxon>Eukaryota</taxon>
        <taxon>Metazoa</taxon>
        <taxon>Spiralia</taxon>
        <taxon>Lophotrochozoa</taxon>
        <taxon>Mollusca</taxon>
        <taxon>Bivalvia</taxon>
        <taxon>Autobranchia</taxon>
        <taxon>Pteriomorphia</taxon>
        <taxon>Ostreida</taxon>
        <taxon>Ostreoidea</taxon>
        <taxon>Ostreidae</taxon>
        <taxon>Magallana</taxon>
    </lineage>
</organism>
<sequence>MAANTSQHSDESSESLDLMMEAGSSSFEEMEDNVPLGTQPYLFEPEASSDEEINQQSSPESTDEDRLGNTDWCSCGNCPPMSTIEESVCCHEIPQVMTVLEEDPGKPCIIEHNGFEPVCLHPSSLRTAYYNYRQHYDNLPESNQRMRYIGYRQLARWCWGWLGKHVRVPLPACAVQKIRNTYPAEDGVYQGFNMA</sequence>